<dbReference type="GO" id="GO:0016020">
    <property type="term" value="C:membrane"/>
    <property type="evidence" value="ECO:0007669"/>
    <property type="project" value="TreeGrafter"/>
</dbReference>
<evidence type="ECO:0000256" key="1">
    <source>
        <dbReference type="ARBA" id="ARBA00010090"/>
    </source>
</evidence>
<feature type="signal peptide" evidence="4">
    <location>
        <begin position="1"/>
        <end position="18"/>
    </location>
</feature>
<dbReference type="PANTHER" id="PTHR14096">
    <property type="entry name" value="APOLIPOPROTEIN L"/>
    <property type="match status" value="1"/>
</dbReference>
<keyword evidence="3" id="KW-0812">Transmembrane</keyword>
<evidence type="ECO:0008006" key="7">
    <source>
        <dbReference type="Google" id="ProtNLM"/>
    </source>
</evidence>
<keyword evidence="3" id="KW-1133">Transmembrane helix</keyword>
<keyword evidence="4" id="KW-0732">Signal</keyword>
<accession>A0A151P2E7</accession>
<protein>
    <recommendedName>
        <fullName evidence="7">Apolipoprotein L3-like</fullName>
    </recommendedName>
</protein>
<name>A0A151P2E7_ALLMI</name>
<comment type="caution">
    <text evidence="5">The sequence shown here is derived from an EMBL/GenBank/DDBJ whole genome shotgun (WGS) entry which is preliminary data.</text>
</comment>
<dbReference type="GO" id="GO:0042157">
    <property type="term" value="P:lipoprotein metabolic process"/>
    <property type="evidence" value="ECO:0007669"/>
    <property type="project" value="InterPro"/>
</dbReference>
<dbReference type="PANTHER" id="PTHR14096:SF28">
    <property type="entry name" value="APOLIPOPROTEIN L, 1-RELATED"/>
    <property type="match status" value="1"/>
</dbReference>
<evidence type="ECO:0000313" key="5">
    <source>
        <dbReference type="EMBL" id="KYO43069.1"/>
    </source>
</evidence>
<feature type="chain" id="PRO_5007586600" description="Apolipoprotein L3-like" evidence="4">
    <location>
        <begin position="19"/>
        <end position="287"/>
    </location>
</feature>
<feature type="transmembrane region" description="Helical" evidence="3">
    <location>
        <begin position="119"/>
        <end position="139"/>
    </location>
</feature>
<feature type="coiled-coil region" evidence="2">
    <location>
        <begin position="256"/>
        <end position="287"/>
    </location>
</feature>
<keyword evidence="6" id="KW-1185">Reference proteome</keyword>
<dbReference type="InterPro" id="IPR008405">
    <property type="entry name" value="ApoL"/>
</dbReference>
<dbReference type="Proteomes" id="UP000050525">
    <property type="component" value="Unassembled WGS sequence"/>
</dbReference>
<sequence>MGLSTYKLAAAFCSASWSLVLLYDQSTGLHRSRFPKQDPGVRTGFGKLERMSSRKILREKLLQARDRLQQHIKALLAIADGVDKAHEEATKTKLVGGTLGIAGGITTFIGLGFLCPASLPVSAIGFGVSLFGGLTRVAATRSDRVQSQDKEKEFNKLLGQCEDEINRIKQYMEHISASMQRAKEGDRLFETARTMAAAGRVIFNGTKMVKAGELLGKAGHITQLAGTATRTMTGVTLGLDVLFVAKDSIELLKGAKTDLAAKIREAVTKLEQVIEQVNNKLQKMLTE</sequence>
<reference evidence="5 6" key="1">
    <citation type="journal article" date="2012" name="Genome Biol.">
        <title>Sequencing three crocodilian genomes to illuminate the evolution of archosaurs and amniotes.</title>
        <authorList>
            <person name="St John J.A."/>
            <person name="Braun E.L."/>
            <person name="Isberg S.R."/>
            <person name="Miles L.G."/>
            <person name="Chong A.Y."/>
            <person name="Gongora J."/>
            <person name="Dalzell P."/>
            <person name="Moran C."/>
            <person name="Bed'hom B."/>
            <person name="Abzhanov A."/>
            <person name="Burgess S.C."/>
            <person name="Cooksey A.M."/>
            <person name="Castoe T.A."/>
            <person name="Crawford N.G."/>
            <person name="Densmore L.D."/>
            <person name="Drew J.C."/>
            <person name="Edwards S.V."/>
            <person name="Faircloth B.C."/>
            <person name="Fujita M.K."/>
            <person name="Greenwold M.J."/>
            <person name="Hoffmann F.G."/>
            <person name="Howard J.M."/>
            <person name="Iguchi T."/>
            <person name="Janes D.E."/>
            <person name="Khan S.Y."/>
            <person name="Kohno S."/>
            <person name="de Koning A.J."/>
            <person name="Lance S.L."/>
            <person name="McCarthy F.M."/>
            <person name="McCormack J.E."/>
            <person name="Merchant M.E."/>
            <person name="Peterson D.G."/>
            <person name="Pollock D.D."/>
            <person name="Pourmand N."/>
            <person name="Raney B.J."/>
            <person name="Roessler K.A."/>
            <person name="Sanford J.R."/>
            <person name="Sawyer R.H."/>
            <person name="Schmidt C.J."/>
            <person name="Triplett E.W."/>
            <person name="Tuberville T.D."/>
            <person name="Venegas-Anaya M."/>
            <person name="Howard J.T."/>
            <person name="Jarvis E.D."/>
            <person name="Guillette L.J.Jr."/>
            <person name="Glenn T.C."/>
            <person name="Green R.E."/>
            <person name="Ray D.A."/>
        </authorList>
    </citation>
    <scope>NUCLEOTIDE SEQUENCE [LARGE SCALE GENOMIC DNA]</scope>
    <source>
        <strain evidence="5">KSC_2009_1</strain>
    </source>
</reference>
<dbReference type="GO" id="GO:0006869">
    <property type="term" value="P:lipid transport"/>
    <property type="evidence" value="ECO:0007669"/>
    <property type="project" value="InterPro"/>
</dbReference>
<gene>
    <name evidence="5" type="ORF">Y1Q_0012941</name>
</gene>
<evidence type="ECO:0000256" key="3">
    <source>
        <dbReference type="SAM" id="Phobius"/>
    </source>
</evidence>
<keyword evidence="3" id="KW-0472">Membrane</keyword>
<feature type="transmembrane region" description="Helical" evidence="3">
    <location>
        <begin position="94"/>
        <end position="113"/>
    </location>
</feature>
<organism evidence="5 6">
    <name type="scientific">Alligator mississippiensis</name>
    <name type="common">American alligator</name>
    <dbReference type="NCBI Taxonomy" id="8496"/>
    <lineage>
        <taxon>Eukaryota</taxon>
        <taxon>Metazoa</taxon>
        <taxon>Chordata</taxon>
        <taxon>Craniata</taxon>
        <taxon>Vertebrata</taxon>
        <taxon>Euteleostomi</taxon>
        <taxon>Archelosauria</taxon>
        <taxon>Archosauria</taxon>
        <taxon>Crocodylia</taxon>
        <taxon>Alligatoridae</taxon>
        <taxon>Alligatorinae</taxon>
        <taxon>Alligator</taxon>
    </lineage>
</organism>
<evidence type="ECO:0000313" key="6">
    <source>
        <dbReference type="Proteomes" id="UP000050525"/>
    </source>
</evidence>
<dbReference type="AlphaFoldDB" id="A0A151P2E7"/>
<evidence type="ECO:0000256" key="2">
    <source>
        <dbReference type="SAM" id="Coils"/>
    </source>
</evidence>
<dbReference type="GO" id="GO:0005576">
    <property type="term" value="C:extracellular region"/>
    <property type="evidence" value="ECO:0007669"/>
    <property type="project" value="InterPro"/>
</dbReference>
<dbReference type="GO" id="GO:0008289">
    <property type="term" value="F:lipid binding"/>
    <property type="evidence" value="ECO:0007669"/>
    <property type="project" value="InterPro"/>
</dbReference>
<keyword evidence="2" id="KW-0175">Coiled coil</keyword>
<dbReference type="EMBL" id="AKHW03001248">
    <property type="protein sequence ID" value="KYO43069.1"/>
    <property type="molecule type" value="Genomic_DNA"/>
</dbReference>
<proteinExistence type="inferred from homology"/>
<dbReference type="Pfam" id="PF05461">
    <property type="entry name" value="ApoL"/>
    <property type="match status" value="1"/>
</dbReference>
<comment type="similarity">
    <text evidence="1">Belongs to the apolipoprotein L family.</text>
</comment>
<evidence type="ECO:0000256" key="4">
    <source>
        <dbReference type="SAM" id="SignalP"/>
    </source>
</evidence>